<dbReference type="RefSeq" id="WP_081150470.1">
    <property type="nucleotide sequence ID" value="NZ_LVYD01000056.1"/>
</dbReference>
<accession>A0A1V9FTQ5</accession>
<dbReference type="OrthoDB" id="9787428at2"/>
<evidence type="ECO:0000313" key="2">
    <source>
        <dbReference type="Proteomes" id="UP000192796"/>
    </source>
</evidence>
<comment type="caution">
    <text evidence="1">The sequence shown here is derived from an EMBL/GenBank/DDBJ whole genome shotgun (WGS) entry which is preliminary data.</text>
</comment>
<dbReference type="InterPro" id="IPR010419">
    <property type="entry name" value="CO_DH_gsu"/>
</dbReference>
<sequence>MQLAGKYVLHAAPPKVWAALMNPDTLAHIVPGISRLEKTGDHTFNSILDIKLGPVSGSFTGNLQLDDLQEPNAFTLKAQQNSKIGNANAAVKINLSPIGDSDTEIAFDGDVKISGMLASLGQRVMGGVSNTLTKQFFSNLEKELAKTSAS</sequence>
<dbReference type="Pfam" id="PF06240">
    <property type="entry name" value="COXG"/>
    <property type="match status" value="1"/>
</dbReference>
<dbReference type="AlphaFoldDB" id="A0A1V9FTQ5"/>
<gene>
    <name evidence="1" type="ORF">A3860_31205</name>
</gene>
<proteinExistence type="predicted"/>
<evidence type="ECO:0000313" key="1">
    <source>
        <dbReference type="EMBL" id="OQP61734.1"/>
    </source>
</evidence>
<dbReference type="STRING" id="1703345.A3860_31205"/>
<reference evidence="1 2" key="1">
    <citation type="submission" date="2016-03" db="EMBL/GenBank/DDBJ databases">
        <title>Niastella vici sp. nov., isolated from farmland soil.</title>
        <authorList>
            <person name="Chen L."/>
            <person name="Wang D."/>
            <person name="Yang S."/>
            <person name="Wang G."/>
        </authorList>
    </citation>
    <scope>NUCLEOTIDE SEQUENCE [LARGE SCALE GENOMIC DNA]</scope>
    <source>
        <strain evidence="1 2">DJ57</strain>
    </source>
</reference>
<protein>
    <submittedName>
        <fullName evidence="1">Carbon monoxide dehydrogenase</fullName>
    </submittedName>
</protein>
<keyword evidence="2" id="KW-1185">Reference proteome</keyword>
<dbReference type="InterPro" id="IPR023393">
    <property type="entry name" value="START-like_dom_sf"/>
</dbReference>
<dbReference type="PANTHER" id="PTHR38588">
    <property type="entry name" value="BLL0334 PROTEIN"/>
    <property type="match status" value="1"/>
</dbReference>
<name>A0A1V9FTQ5_9BACT</name>
<organism evidence="1 2">
    <name type="scientific">Niastella vici</name>
    <dbReference type="NCBI Taxonomy" id="1703345"/>
    <lineage>
        <taxon>Bacteria</taxon>
        <taxon>Pseudomonadati</taxon>
        <taxon>Bacteroidota</taxon>
        <taxon>Chitinophagia</taxon>
        <taxon>Chitinophagales</taxon>
        <taxon>Chitinophagaceae</taxon>
        <taxon>Niastella</taxon>
    </lineage>
</organism>
<dbReference type="Gene3D" id="3.30.530.20">
    <property type="match status" value="1"/>
</dbReference>
<dbReference type="EMBL" id="LVYD01000056">
    <property type="protein sequence ID" value="OQP61734.1"/>
    <property type="molecule type" value="Genomic_DNA"/>
</dbReference>
<dbReference type="PANTHER" id="PTHR38588:SF1">
    <property type="entry name" value="BLL0334 PROTEIN"/>
    <property type="match status" value="1"/>
</dbReference>
<dbReference type="SUPFAM" id="SSF55961">
    <property type="entry name" value="Bet v1-like"/>
    <property type="match status" value="1"/>
</dbReference>
<dbReference type="CDD" id="cd05018">
    <property type="entry name" value="CoxG"/>
    <property type="match status" value="1"/>
</dbReference>
<dbReference type="Proteomes" id="UP000192796">
    <property type="component" value="Unassembled WGS sequence"/>
</dbReference>